<dbReference type="InterPro" id="IPR012495">
    <property type="entry name" value="TadE-like_dom"/>
</dbReference>
<feature type="transmembrane region" description="Helical" evidence="1">
    <location>
        <begin position="21"/>
        <end position="41"/>
    </location>
</feature>
<keyword evidence="4" id="KW-1185">Reference proteome</keyword>
<dbReference type="STRING" id="76947.GCA_002080435_02892"/>
<dbReference type="OrthoDB" id="7187024at2"/>
<evidence type="ECO:0000256" key="1">
    <source>
        <dbReference type="SAM" id="Phobius"/>
    </source>
</evidence>
<dbReference type="Pfam" id="PF07811">
    <property type="entry name" value="TadE"/>
    <property type="match status" value="1"/>
</dbReference>
<reference evidence="3" key="1">
    <citation type="submission" date="2014-08" db="EMBL/GenBank/DDBJ databases">
        <title>Draft genome sequences of Sphingobium herbicidovorans.</title>
        <authorList>
            <person name="Gan H.M."/>
            <person name="Gan H.Y."/>
            <person name="Savka M.A."/>
        </authorList>
    </citation>
    <scope>NUCLEOTIDE SEQUENCE [LARGE SCALE GENOMIC DNA]</scope>
    <source>
        <strain evidence="3">NBRC 16415</strain>
    </source>
</reference>
<evidence type="ECO:0000259" key="2">
    <source>
        <dbReference type="Pfam" id="PF07811"/>
    </source>
</evidence>
<keyword evidence="1" id="KW-0812">Transmembrane</keyword>
<dbReference type="AlphaFoldDB" id="A0A086P8C4"/>
<gene>
    <name evidence="3" type="ORF">BV98_002449</name>
</gene>
<protein>
    <submittedName>
        <fullName evidence="3">TadE-like protein</fullName>
    </submittedName>
</protein>
<keyword evidence="1" id="KW-1133">Transmembrane helix</keyword>
<dbReference type="eggNOG" id="COG4961">
    <property type="taxonomic scope" value="Bacteria"/>
</dbReference>
<dbReference type="RefSeq" id="WP_037466399.1">
    <property type="nucleotide sequence ID" value="NZ_BCZD01000008.1"/>
</dbReference>
<accession>A0A086P8C4</accession>
<comment type="caution">
    <text evidence="3">The sequence shown here is derived from an EMBL/GenBank/DDBJ whole genome shotgun (WGS) entry which is preliminary data.</text>
</comment>
<evidence type="ECO:0000313" key="4">
    <source>
        <dbReference type="Proteomes" id="UP000024284"/>
    </source>
</evidence>
<dbReference type="Proteomes" id="UP000024284">
    <property type="component" value="Unassembled WGS sequence"/>
</dbReference>
<evidence type="ECO:0000313" key="3">
    <source>
        <dbReference type="EMBL" id="KFG89642.1"/>
    </source>
</evidence>
<name>A0A086P8C4_SPHHM</name>
<keyword evidence="1" id="KW-0472">Membrane</keyword>
<sequence length="207" mass="22145">MKSLKSLIRDNRASSAAEFALVLPLLLIFLLGILDVGRLMWTWNKAEKATQIGVRYAVVTDVAAGELSDFKFTVDAGVGQGNAVPATVFDYLICTEDNDCSDCSGTACNSIDPSLDSDAFDALVGRMQTMFREIGSENVEVEYRNVGLGFAGDPNGADVSPLVTVRFREDNPITFTPILSQIFGVTISLPSFSAALTMEDGQGAVSN</sequence>
<proteinExistence type="predicted"/>
<organism evidence="3 4">
    <name type="scientific">Sphingobium herbicidovorans (strain ATCC 700291 / DSM 11019 / CCUG 56400 / KCTC 2939 / LMG 18315 / NBRC 16415 / MH)</name>
    <name type="common">Sphingomonas herbicidovorans</name>
    <dbReference type="NCBI Taxonomy" id="1219045"/>
    <lineage>
        <taxon>Bacteria</taxon>
        <taxon>Pseudomonadati</taxon>
        <taxon>Pseudomonadota</taxon>
        <taxon>Alphaproteobacteria</taxon>
        <taxon>Sphingomonadales</taxon>
        <taxon>Sphingomonadaceae</taxon>
        <taxon>Sphingobium</taxon>
    </lineage>
</organism>
<feature type="domain" description="TadE-like" evidence="2">
    <location>
        <begin position="14"/>
        <end position="55"/>
    </location>
</feature>
<dbReference type="EMBL" id="JFZA02000023">
    <property type="protein sequence ID" value="KFG89642.1"/>
    <property type="molecule type" value="Genomic_DNA"/>
</dbReference>